<protein>
    <submittedName>
        <fullName evidence="3">Proteasome assembly chaperone 3</fullName>
    </submittedName>
</protein>
<reference evidence="3" key="1">
    <citation type="submission" date="2016-06" db="UniProtKB">
        <authorList>
            <consortium name="WormBaseParasite"/>
        </authorList>
    </citation>
    <scope>IDENTIFICATION</scope>
</reference>
<dbReference type="AlphaFoldDB" id="A0A183B761"/>
<proteinExistence type="predicted"/>
<dbReference type="OrthoDB" id="10499512at2759"/>
<accession>A0A183B761</accession>
<keyword evidence="2" id="KW-1185">Reference proteome</keyword>
<gene>
    <name evidence="1" type="ORF">ECPE_LOCUS15046</name>
</gene>
<name>A0A183B761_9TREM</name>
<dbReference type="Proteomes" id="UP000272942">
    <property type="component" value="Unassembled WGS sequence"/>
</dbReference>
<evidence type="ECO:0000313" key="3">
    <source>
        <dbReference type="WBParaSite" id="ECPE_0001508601-mRNA-1"/>
    </source>
</evidence>
<evidence type="ECO:0000313" key="1">
    <source>
        <dbReference type="EMBL" id="VDP92318.1"/>
    </source>
</evidence>
<evidence type="ECO:0000313" key="2">
    <source>
        <dbReference type="Proteomes" id="UP000272942"/>
    </source>
</evidence>
<reference evidence="1 2" key="2">
    <citation type="submission" date="2018-11" db="EMBL/GenBank/DDBJ databases">
        <authorList>
            <consortium name="Pathogen Informatics"/>
        </authorList>
    </citation>
    <scope>NUCLEOTIDE SEQUENCE [LARGE SCALE GENOMIC DNA]</scope>
    <source>
        <strain evidence="1 2">Egypt</strain>
    </source>
</reference>
<dbReference type="WBParaSite" id="ECPE_0001508601-mRNA-1">
    <property type="protein sequence ID" value="ECPE_0001508601-mRNA-1"/>
    <property type="gene ID" value="ECPE_0001508601"/>
</dbReference>
<sequence>MWTEEVSLAGDLDKPVLRQISIRKQDNANNSLLIFKQLLGGFPGVQLECDTRGGYPTRLPIVLILQDGRYRVSYGDSGYGILGVEVPSSVIDQSASFVACCLRRAGSQQPILLVSLCESTVDRKKHAQVVLELADHIQASLR</sequence>
<dbReference type="EMBL" id="UZAN01059341">
    <property type="protein sequence ID" value="VDP92318.1"/>
    <property type="molecule type" value="Genomic_DNA"/>
</dbReference>
<organism evidence="3">
    <name type="scientific">Echinostoma caproni</name>
    <dbReference type="NCBI Taxonomy" id="27848"/>
    <lineage>
        <taxon>Eukaryota</taxon>
        <taxon>Metazoa</taxon>
        <taxon>Spiralia</taxon>
        <taxon>Lophotrochozoa</taxon>
        <taxon>Platyhelminthes</taxon>
        <taxon>Trematoda</taxon>
        <taxon>Digenea</taxon>
        <taxon>Plagiorchiida</taxon>
        <taxon>Echinostomata</taxon>
        <taxon>Echinostomatoidea</taxon>
        <taxon>Echinostomatidae</taxon>
        <taxon>Echinostoma</taxon>
    </lineage>
</organism>